<gene>
    <name evidence="2" type="ORF">ILEXP_LOCUS680</name>
</gene>
<evidence type="ECO:0000313" key="3">
    <source>
        <dbReference type="Proteomes" id="UP001642360"/>
    </source>
</evidence>
<feature type="region of interest" description="Disordered" evidence="1">
    <location>
        <begin position="148"/>
        <end position="173"/>
    </location>
</feature>
<sequence>MESTAPQFLGLWDSFILEPIERVDEDTINVLGLQNLVKMANFELCHAKILTIQCGIHLVFEPEEEDVATRQKKYGVFYPCAPYDTEDVSEFEKTSGVHFLSDRPSSFIYGSPTLEKDMKTIEIGRNGLPPPNTIRNVLSTVSVTFQRKRLPRSEQNGRRGNLTLSSKLESPRE</sequence>
<feature type="compositionally biased region" description="Polar residues" evidence="1">
    <location>
        <begin position="162"/>
        <end position="173"/>
    </location>
</feature>
<reference evidence="2 3" key="1">
    <citation type="submission" date="2024-02" db="EMBL/GenBank/DDBJ databases">
        <authorList>
            <person name="Vignale AGUSTIN F."/>
            <person name="Sosa J E."/>
            <person name="Modenutti C."/>
        </authorList>
    </citation>
    <scope>NUCLEOTIDE SEQUENCE [LARGE SCALE GENOMIC DNA]</scope>
</reference>
<dbReference type="Proteomes" id="UP001642360">
    <property type="component" value="Unassembled WGS sequence"/>
</dbReference>
<keyword evidence="3" id="KW-1185">Reference proteome</keyword>
<name>A0ABC8QM86_9AQUA</name>
<dbReference type="AlphaFoldDB" id="A0ABC8QM86"/>
<accession>A0ABC8QM86</accession>
<comment type="caution">
    <text evidence="2">The sequence shown here is derived from an EMBL/GenBank/DDBJ whole genome shotgun (WGS) entry which is preliminary data.</text>
</comment>
<evidence type="ECO:0000313" key="2">
    <source>
        <dbReference type="EMBL" id="CAK9133760.1"/>
    </source>
</evidence>
<organism evidence="2 3">
    <name type="scientific">Ilex paraguariensis</name>
    <name type="common">yerba mate</name>
    <dbReference type="NCBI Taxonomy" id="185542"/>
    <lineage>
        <taxon>Eukaryota</taxon>
        <taxon>Viridiplantae</taxon>
        <taxon>Streptophyta</taxon>
        <taxon>Embryophyta</taxon>
        <taxon>Tracheophyta</taxon>
        <taxon>Spermatophyta</taxon>
        <taxon>Magnoliopsida</taxon>
        <taxon>eudicotyledons</taxon>
        <taxon>Gunneridae</taxon>
        <taxon>Pentapetalae</taxon>
        <taxon>asterids</taxon>
        <taxon>campanulids</taxon>
        <taxon>Aquifoliales</taxon>
        <taxon>Aquifoliaceae</taxon>
        <taxon>Ilex</taxon>
    </lineage>
</organism>
<dbReference type="EMBL" id="CAUOFW020000159">
    <property type="protein sequence ID" value="CAK9133760.1"/>
    <property type="molecule type" value="Genomic_DNA"/>
</dbReference>
<protein>
    <submittedName>
        <fullName evidence="2">Uncharacterized protein</fullName>
    </submittedName>
</protein>
<evidence type="ECO:0000256" key="1">
    <source>
        <dbReference type="SAM" id="MobiDB-lite"/>
    </source>
</evidence>
<proteinExistence type="predicted"/>